<organism evidence="4">
    <name type="scientific">Thermorudis peleae</name>
    <dbReference type="NCBI Taxonomy" id="1382356"/>
    <lineage>
        <taxon>Bacteria</taxon>
        <taxon>Pseudomonadati</taxon>
        <taxon>Thermomicrobiota</taxon>
        <taxon>Thermomicrobia</taxon>
        <taxon>Thermomicrobia incertae sedis</taxon>
        <taxon>Thermorudis</taxon>
    </lineage>
</organism>
<evidence type="ECO:0000259" key="3">
    <source>
        <dbReference type="SMART" id="SM01043"/>
    </source>
</evidence>
<dbReference type="SUPFAM" id="SSF48452">
    <property type="entry name" value="TPR-like"/>
    <property type="match status" value="3"/>
</dbReference>
<dbReference type="PANTHER" id="PTHR16305">
    <property type="entry name" value="TESTICULAR SOLUBLE ADENYLYL CYCLASE"/>
    <property type="match status" value="1"/>
</dbReference>
<dbReference type="GO" id="GO:0006355">
    <property type="term" value="P:regulation of DNA-templated transcription"/>
    <property type="evidence" value="ECO:0007669"/>
    <property type="project" value="InterPro"/>
</dbReference>
<dbReference type="GO" id="GO:0005737">
    <property type="term" value="C:cytoplasm"/>
    <property type="evidence" value="ECO:0007669"/>
    <property type="project" value="TreeGrafter"/>
</dbReference>
<dbReference type="Pfam" id="PF03704">
    <property type="entry name" value="BTAD"/>
    <property type="match status" value="1"/>
</dbReference>
<dbReference type="SUPFAM" id="SSF46894">
    <property type="entry name" value="C-terminal effector domain of the bipartite response regulators"/>
    <property type="match status" value="1"/>
</dbReference>
<dbReference type="InterPro" id="IPR027417">
    <property type="entry name" value="P-loop_NTPase"/>
</dbReference>
<evidence type="ECO:0000256" key="1">
    <source>
        <dbReference type="ARBA" id="ARBA00022741"/>
    </source>
</evidence>
<gene>
    <name evidence="4" type="ORF">ENP34_15185</name>
</gene>
<evidence type="ECO:0000313" key="4">
    <source>
        <dbReference type="EMBL" id="HEG92759.1"/>
    </source>
</evidence>
<accession>A0A831TL34</accession>
<protein>
    <recommendedName>
        <fullName evidence="3">Bacterial transcriptional activator domain-containing protein</fullName>
    </recommendedName>
</protein>
<dbReference type="GO" id="GO:0003677">
    <property type="term" value="F:DNA binding"/>
    <property type="evidence" value="ECO:0007669"/>
    <property type="project" value="InterPro"/>
</dbReference>
<dbReference type="GO" id="GO:0004016">
    <property type="term" value="F:adenylate cyclase activity"/>
    <property type="evidence" value="ECO:0007669"/>
    <property type="project" value="TreeGrafter"/>
</dbReference>
<dbReference type="Pfam" id="PF13191">
    <property type="entry name" value="AAA_16"/>
    <property type="match status" value="1"/>
</dbReference>
<keyword evidence="2" id="KW-0067">ATP-binding</keyword>
<dbReference type="InterPro" id="IPR011990">
    <property type="entry name" value="TPR-like_helical_dom_sf"/>
</dbReference>
<dbReference type="InterPro" id="IPR005158">
    <property type="entry name" value="BTAD"/>
</dbReference>
<reference evidence="4" key="1">
    <citation type="journal article" date="2020" name="mSystems">
        <title>Genome- and Community-Level Interaction Insights into Carbon Utilization and Element Cycling Functions of Hydrothermarchaeota in Hydrothermal Sediment.</title>
        <authorList>
            <person name="Zhou Z."/>
            <person name="Liu Y."/>
            <person name="Xu W."/>
            <person name="Pan J."/>
            <person name="Luo Z.H."/>
            <person name="Li M."/>
        </authorList>
    </citation>
    <scope>NUCLEOTIDE SEQUENCE [LARGE SCALE GENOMIC DNA]</scope>
    <source>
        <strain evidence="4">SpSt-210</strain>
    </source>
</reference>
<dbReference type="SUPFAM" id="SSF52540">
    <property type="entry name" value="P-loop containing nucleoside triphosphate hydrolases"/>
    <property type="match status" value="1"/>
</dbReference>
<dbReference type="Gene3D" id="1.25.40.10">
    <property type="entry name" value="Tetratricopeptide repeat domain"/>
    <property type="match status" value="3"/>
</dbReference>
<dbReference type="SMART" id="SM01043">
    <property type="entry name" value="BTAD"/>
    <property type="match status" value="1"/>
</dbReference>
<dbReference type="InterPro" id="IPR016032">
    <property type="entry name" value="Sig_transdc_resp-reg_C-effctor"/>
</dbReference>
<dbReference type="InterPro" id="IPR036388">
    <property type="entry name" value="WH-like_DNA-bd_sf"/>
</dbReference>
<keyword evidence="1" id="KW-0547">Nucleotide-binding</keyword>
<proteinExistence type="predicted"/>
<sequence>MGRLSVALLGTPQITHAGRPVAFPTRKSEALLIFLAVEGGFHSRERLTTLLWPESDEEHARGSLRSALASLRQALAEAQEQHGPSHLRVERTLLALAEDSDVDLDLHRLRDAADLARGSSRLVPPELIARLRDAADPYRGDFLQGFSVNDAPDFDGWVSQQRETWHRQAGLVFDRLSQALIDGGALLEATEIASRWVELDSLNEAAHYRLMLAQATAGDRAGALRSYRACQRVLAEELGTGPGPEIEALARRVQQREIVRSTPALAEPGIEPKGLSLPLVGRLAEHTRLVAAYQSVSQGKVQVVSIEGEPGIGKTRLVQSFLRWVSAQRVEILEGRALETGGRLPYQPVVEALRPALNRTLDCGDPLLAPVWLAELGRLFPELHDHFPDLPAPTRSDQSEARPRLFEAVARFGQSLAEPARWRGVVFFIDDLQWADTASLDLLLYLVRRWAVSGTPILVLLALRSDELAPQERRPGRPGLNEWLAALARDVPLVRLRLGPLTAEDTARLVTSLVGLEPVQKPDVRLRTFSDQLFADTGGQPFFLLETLKALRERQARAPGEVARGEARDTLEAIIQDYAIWRERQGIPAEVRQLIRTRLARLDPPGLLACQAAAVLGDGFDLARLCQVTGLDEIAGLQVLDELLGRGLIREARSGGNPDVRFEFTHDQLREVTYAEAGEPRRRVLHGRAFKALSTAGEPAARLAEHAVRAGLAEQAFYLSLTAGDEALRLFAVRDALGHFERARRLAAESLSQRSQVLPLDALTHLYEQLGRAYELVMERRQALECYEEMLGAAHATGREAMACAALNRQATLLIQDLRDLTRAEAALRAALAVAERSGNRSGLAETEWNLAMLDFYTWNPEGAVAHGGRALALARELGDPELIARSLDVLAYSRYQLGRWSEAETAAEEGRQLFARLGNRVLEAGCLVLAARVALARGKPLRGLEIARAAHAISQSTEHNWAQANSAKEVAAALLEIGQYELALVTAREAVALARDAGFLPLLVATLVVLGRACRTLRLLEEARGAQIEAARHNELLKSPLYAEAIASELCAVETMAGRWTPAHDFARQALSVRSYRTAYPGLTRWYETAALARGGEQERARADLRRFPTQPGFSPRARLQHLRGMATLAAHSGDLREARRLARQLRLPGERWEICASLGALDRAAGDKRAARRSLAEASEVLQALAASIEGEALRAAFLSIAPAHQPLLPHPVSDHWVANA</sequence>
<name>A0A831TL34_9BACT</name>
<comment type="caution">
    <text evidence="4">The sequence shown here is derived from an EMBL/GenBank/DDBJ whole genome shotgun (WGS) entry which is preliminary data.</text>
</comment>
<dbReference type="EMBL" id="DSIY01000355">
    <property type="protein sequence ID" value="HEG92759.1"/>
    <property type="molecule type" value="Genomic_DNA"/>
</dbReference>
<dbReference type="AlphaFoldDB" id="A0A831TL34"/>
<dbReference type="InterPro" id="IPR041664">
    <property type="entry name" value="AAA_16"/>
</dbReference>
<evidence type="ECO:0000256" key="2">
    <source>
        <dbReference type="ARBA" id="ARBA00022840"/>
    </source>
</evidence>
<dbReference type="Gene3D" id="1.10.10.10">
    <property type="entry name" value="Winged helix-like DNA-binding domain superfamily/Winged helix DNA-binding domain"/>
    <property type="match status" value="1"/>
</dbReference>
<dbReference type="GO" id="GO:0005524">
    <property type="term" value="F:ATP binding"/>
    <property type="evidence" value="ECO:0007669"/>
    <property type="project" value="UniProtKB-KW"/>
</dbReference>
<feature type="domain" description="Bacterial transcriptional activator" evidence="3">
    <location>
        <begin position="104"/>
        <end position="254"/>
    </location>
</feature>
<dbReference type="PANTHER" id="PTHR16305:SF35">
    <property type="entry name" value="TRANSCRIPTIONAL ACTIVATOR DOMAIN"/>
    <property type="match status" value="1"/>
</dbReference>